<sequence length="384" mass="43483">MKIGFISIVREPWGGSEELWAEAALALLKKGHEVYISILRHDRTAPRLLQLREAGAQIVYRKGFIKPGLPFKQRAPRKVWNFFSEQVRNPYQSFLALPFDVLVYTGACDSFKNDRNFLKAIAASKVPLVNINQVNWEYLRTFDDFEAELILEGHRRADKNLFVSARNLHVLERFLAASIPNAQVVRNPINLSETGVLPMPAEEPVQLGTVANLLVNHKGQDLLFDVLRQPQWQERAWHLNLYGEGIDKAYLKRLCTYYGLSERVTFHGRVADIRAVWRANHLLVMPSRLEGTPLAMVEAMLCGRPVLMTDVGGHAEWVRDGENGFLAEGANTLSLQRTLERAWSRRSDWAMMGQQAYADAAAQYDPRPGETLATLLLSQCCKGS</sequence>
<protein>
    <submittedName>
        <fullName evidence="1">Glycosyltransferase</fullName>
    </submittedName>
</protein>
<dbReference type="Gene3D" id="3.40.50.2000">
    <property type="entry name" value="Glycogen Phosphorylase B"/>
    <property type="match status" value="2"/>
</dbReference>
<dbReference type="CDD" id="cd03801">
    <property type="entry name" value="GT4_PimA-like"/>
    <property type="match status" value="1"/>
</dbReference>
<dbReference type="OrthoDB" id="9811239at2"/>
<dbReference type="PANTHER" id="PTHR12526">
    <property type="entry name" value="GLYCOSYLTRANSFERASE"/>
    <property type="match status" value="1"/>
</dbReference>
<evidence type="ECO:0000313" key="2">
    <source>
        <dbReference type="Proteomes" id="UP000295164"/>
    </source>
</evidence>
<reference evidence="1 2" key="1">
    <citation type="submission" date="2019-03" db="EMBL/GenBank/DDBJ databases">
        <authorList>
            <person name="Kim M.K.M."/>
        </authorList>
    </citation>
    <scope>NUCLEOTIDE SEQUENCE [LARGE SCALE GENOMIC DNA]</scope>
    <source>
        <strain evidence="1 2">17J68-15</strain>
    </source>
</reference>
<comment type="caution">
    <text evidence="1">The sequence shown here is derived from an EMBL/GenBank/DDBJ whole genome shotgun (WGS) entry which is preliminary data.</text>
</comment>
<accession>A0A4R4E8J1</accession>
<dbReference type="Pfam" id="PF13692">
    <property type="entry name" value="Glyco_trans_1_4"/>
    <property type="match status" value="1"/>
</dbReference>
<gene>
    <name evidence="1" type="ORF">E0486_02000</name>
</gene>
<dbReference type="EMBL" id="SKFH01000002">
    <property type="protein sequence ID" value="TCZ74421.1"/>
    <property type="molecule type" value="Genomic_DNA"/>
</dbReference>
<organism evidence="1 2">
    <name type="scientific">Flaviaesturariibacter aridisoli</name>
    <dbReference type="NCBI Taxonomy" id="2545761"/>
    <lineage>
        <taxon>Bacteria</taxon>
        <taxon>Pseudomonadati</taxon>
        <taxon>Bacteroidota</taxon>
        <taxon>Chitinophagia</taxon>
        <taxon>Chitinophagales</taxon>
        <taxon>Chitinophagaceae</taxon>
        <taxon>Flaviaestuariibacter</taxon>
    </lineage>
</organism>
<dbReference type="Proteomes" id="UP000295164">
    <property type="component" value="Unassembled WGS sequence"/>
</dbReference>
<evidence type="ECO:0000313" key="1">
    <source>
        <dbReference type="EMBL" id="TCZ74421.1"/>
    </source>
</evidence>
<dbReference type="AlphaFoldDB" id="A0A4R4E8J1"/>
<dbReference type="GO" id="GO:0016740">
    <property type="term" value="F:transferase activity"/>
    <property type="evidence" value="ECO:0007669"/>
    <property type="project" value="UniProtKB-KW"/>
</dbReference>
<keyword evidence="1" id="KW-0808">Transferase</keyword>
<keyword evidence="2" id="KW-1185">Reference proteome</keyword>
<proteinExistence type="predicted"/>
<dbReference type="SUPFAM" id="SSF53756">
    <property type="entry name" value="UDP-Glycosyltransferase/glycogen phosphorylase"/>
    <property type="match status" value="1"/>
</dbReference>
<name>A0A4R4E8J1_9BACT</name>
<dbReference type="RefSeq" id="WP_131850467.1">
    <property type="nucleotide sequence ID" value="NZ_SKFH01000002.1"/>
</dbReference>